<keyword evidence="4" id="KW-1185">Reference proteome</keyword>
<dbReference type="SUPFAM" id="SSF81923">
    <property type="entry name" value="Double Clp-N motif"/>
    <property type="match status" value="2"/>
</dbReference>
<dbReference type="EMBL" id="CT573213">
    <property type="protein sequence ID" value="CAJ58799.1"/>
    <property type="molecule type" value="Genomic_DNA"/>
</dbReference>
<evidence type="ECO:0000256" key="1">
    <source>
        <dbReference type="PROSITE-ProRule" id="PRU01251"/>
    </source>
</evidence>
<evidence type="ECO:0000259" key="2">
    <source>
        <dbReference type="PROSITE" id="PS51903"/>
    </source>
</evidence>
<dbReference type="KEGG" id="fal:FRAAL0118"/>
<evidence type="ECO:0000313" key="3">
    <source>
        <dbReference type="EMBL" id="CAJ58799.1"/>
    </source>
</evidence>
<dbReference type="HOGENOM" id="CLU_090963_2_0_11"/>
<proteinExistence type="predicted"/>
<dbReference type="InterPro" id="IPR036628">
    <property type="entry name" value="Clp_N_dom_sf"/>
</dbReference>
<dbReference type="Proteomes" id="UP000000657">
    <property type="component" value="Chromosome"/>
</dbReference>
<reference evidence="3 4" key="1">
    <citation type="journal article" date="2007" name="Genome Res.">
        <title>Genome characteristics of facultatively symbiotic Frankia sp. strains reflect host range and host plant biogeography.</title>
        <authorList>
            <person name="Normand P."/>
            <person name="Lapierre P."/>
            <person name="Tisa L.S."/>
            <person name="Gogarten J.P."/>
            <person name="Alloisio N."/>
            <person name="Bagnarol E."/>
            <person name="Bassi C.A."/>
            <person name="Berry A.M."/>
            <person name="Bickhart D.M."/>
            <person name="Choisne N."/>
            <person name="Couloux A."/>
            <person name="Cournoyer B."/>
            <person name="Cruveiller S."/>
            <person name="Daubin V."/>
            <person name="Demange N."/>
            <person name="Francino M.P."/>
            <person name="Goltsman E."/>
            <person name="Huang Y."/>
            <person name="Kopp O.R."/>
            <person name="Labarre L."/>
            <person name="Lapidus A."/>
            <person name="Lavire C."/>
            <person name="Marechal J."/>
            <person name="Martinez M."/>
            <person name="Mastronunzio J.E."/>
            <person name="Mullin B.C."/>
            <person name="Niemann J."/>
            <person name="Pujic P."/>
            <person name="Rawnsley T."/>
            <person name="Rouy Z."/>
            <person name="Schenowitz C."/>
            <person name="Sellstedt A."/>
            <person name="Tavares F."/>
            <person name="Tomkins J.P."/>
            <person name="Vallenet D."/>
            <person name="Valverde C."/>
            <person name="Wall L.G."/>
            <person name="Wang Y."/>
            <person name="Medigue C."/>
            <person name="Benson D.R."/>
        </authorList>
    </citation>
    <scope>NUCLEOTIDE SEQUENCE [LARGE SCALE GENOMIC DNA]</scope>
    <source>
        <strain evidence="4">DSM 45986 / CECT 9034 / ACN14a</strain>
    </source>
</reference>
<name>Q0RUE2_FRAAA</name>
<dbReference type="RefSeq" id="WP_011601383.1">
    <property type="nucleotide sequence ID" value="NC_008278.1"/>
</dbReference>
<dbReference type="eggNOG" id="ENOG5033F1S">
    <property type="taxonomic scope" value="Bacteria"/>
</dbReference>
<dbReference type="STRING" id="326424.FRAAL0118"/>
<protein>
    <recommendedName>
        <fullName evidence="2">Clp R domain-containing protein</fullName>
    </recommendedName>
</protein>
<dbReference type="OrthoDB" id="3628183at2"/>
<evidence type="ECO:0000313" key="4">
    <source>
        <dbReference type="Proteomes" id="UP000000657"/>
    </source>
</evidence>
<dbReference type="PROSITE" id="PS51903">
    <property type="entry name" value="CLP_R"/>
    <property type="match status" value="1"/>
</dbReference>
<feature type="domain" description="Clp R" evidence="2">
    <location>
        <begin position="2"/>
        <end position="193"/>
    </location>
</feature>
<organism evidence="3 4">
    <name type="scientific">Frankia alni (strain DSM 45986 / CECT 9034 / ACN14a)</name>
    <dbReference type="NCBI Taxonomy" id="326424"/>
    <lineage>
        <taxon>Bacteria</taxon>
        <taxon>Bacillati</taxon>
        <taxon>Actinomycetota</taxon>
        <taxon>Actinomycetes</taxon>
        <taxon>Frankiales</taxon>
        <taxon>Frankiaceae</taxon>
        <taxon>Frankia</taxon>
    </lineage>
</organism>
<dbReference type="Pfam" id="PF02861">
    <property type="entry name" value="Clp_N"/>
    <property type="match status" value="2"/>
</dbReference>
<accession>Q0RUE2</accession>
<dbReference type="AlphaFoldDB" id="Q0RUE2"/>
<dbReference type="Gene3D" id="1.10.1780.10">
    <property type="entry name" value="Clp, N-terminal domain"/>
    <property type="match status" value="2"/>
</dbReference>
<gene>
    <name evidence="3" type="ordered locus">FRAAL0118</name>
</gene>
<sequence length="199" mass="21350">MFEKFTPQSREVVRAATRVAAAFDHDRVHSGHLLFAIVTEGGAVGRALTGLGLDEPSLRTELHGSRVLSRGGREVDTDALAAIGVDYEAIRAAADERFGAGVLGLTMVRKVPRRSWWRRRPRARGPRFSAEAARALERAVRFAAARGDGDLTPLHLLLGMLADQFSLAAGIIVRRGTSLDQVRFAATEAADGADPGARG</sequence>
<keyword evidence="1" id="KW-0677">Repeat</keyword>
<dbReference type="InterPro" id="IPR004176">
    <property type="entry name" value="Clp_R_N"/>
</dbReference>